<evidence type="ECO:0000313" key="2">
    <source>
        <dbReference type="Proteomes" id="UP000281553"/>
    </source>
</evidence>
<accession>A0A3P6UTK5</accession>
<sequence length="187" mass="21254">MLILLLFLPLVNCVKDQHSAQVDSDFAQLIFPSEMPREVYSGSVKVEQGSRDKPCQINSSCWQLLNEPELPTNIGKKYVFEALTKETMYVLYDEPVQNTTVGGGIDISDVAVDINRYWLTVPYESAKYRGKNPILLTGHMVNDILRAARFHEELNANKFPGHIYFPSTSSIYLESTFPLYLQSIFPI</sequence>
<protein>
    <submittedName>
        <fullName evidence="1">Uncharacterized protein</fullName>
    </submittedName>
</protein>
<name>A0A3P6UTK5_DIBLA</name>
<organism evidence="1 2">
    <name type="scientific">Dibothriocephalus latus</name>
    <name type="common">Fish tapeworm</name>
    <name type="synonym">Diphyllobothrium latum</name>
    <dbReference type="NCBI Taxonomy" id="60516"/>
    <lineage>
        <taxon>Eukaryota</taxon>
        <taxon>Metazoa</taxon>
        <taxon>Spiralia</taxon>
        <taxon>Lophotrochozoa</taxon>
        <taxon>Platyhelminthes</taxon>
        <taxon>Cestoda</taxon>
        <taxon>Eucestoda</taxon>
        <taxon>Diphyllobothriidea</taxon>
        <taxon>Diphyllobothriidae</taxon>
        <taxon>Dibothriocephalus</taxon>
    </lineage>
</organism>
<evidence type="ECO:0000313" key="1">
    <source>
        <dbReference type="EMBL" id="VDK80801.1"/>
    </source>
</evidence>
<dbReference type="EMBL" id="UYRU01043215">
    <property type="protein sequence ID" value="VDK80801.1"/>
    <property type="molecule type" value="Genomic_DNA"/>
</dbReference>
<dbReference type="Proteomes" id="UP000281553">
    <property type="component" value="Unassembled WGS sequence"/>
</dbReference>
<dbReference type="AlphaFoldDB" id="A0A3P6UTK5"/>
<reference evidence="1 2" key="1">
    <citation type="submission" date="2018-11" db="EMBL/GenBank/DDBJ databases">
        <authorList>
            <consortium name="Pathogen Informatics"/>
        </authorList>
    </citation>
    <scope>NUCLEOTIDE SEQUENCE [LARGE SCALE GENOMIC DNA]</scope>
</reference>
<gene>
    <name evidence="1" type="ORF">DILT_LOCUS3150</name>
</gene>
<keyword evidence="2" id="KW-1185">Reference proteome</keyword>
<proteinExistence type="predicted"/>